<dbReference type="EMBL" id="CAJOBG010031131">
    <property type="protein sequence ID" value="CAF4357284.1"/>
    <property type="molecule type" value="Genomic_DNA"/>
</dbReference>
<name>A0A816YC04_9BILA</name>
<feature type="domain" description="Peptide methionine sulphoxide reductase MsrA" evidence="6">
    <location>
        <begin position="5"/>
        <end position="135"/>
    </location>
</feature>
<keyword evidence="10" id="KW-1185">Reference proteome</keyword>
<evidence type="ECO:0000313" key="8">
    <source>
        <dbReference type="EMBL" id="CAF4357284.1"/>
    </source>
</evidence>
<organism evidence="7 9">
    <name type="scientific">Rotaria magnacalcarata</name>
    <dbReference type="NCBI Taxonomy" id="392030"/>
    <lineage>
        <taxon>Eukaryota</taxon>
        <taxon>Metazoa</taxon>
        <taxon>Spiralia</taxon>
        <taxon>Gnathifera</taxon>
        <taxon>Rotifera</taxon>
        <taxon>Eurotatoria</taxon>
        <taxon>Bdelloidea</taxon>
        <taxon>Philodinida</taxon>
        <taxon>Philodinidae</taxon>
        <taxon>Rotaria</taxon>
    </lineage>
</organism>
<accession>A0A816YC04</accession>
<dbReference type="PANTHER" id="PTHR42799">
    <property type="entry name" value="MITOCHONDRIAL PEPTIDE METHIONINE SULFOXIDE REDUCTASE"/>
    <property type="match status" value="1"/>
</dbReference>
<proteinExistence type="inferred from homology"/>
<reference evidence="7" key="1">
    <citation type="submission" date="2021-02" db="EMBL/GenBank/DDBJ databases">
        <authorList>
            <person name="Nowell W R."/>
        </authorList>
    </citation>
    <scope>NUCLEOTIDE SEQUENCE</scope>
</reference>
<evidence type="ECO:0000313" key="9">
    <source>
        <dbReference type="Proteomes" id="UP000663856"/>
    </source>
</evidence>
<evidence type="ECO:0000259" key="6">
    <source>
        <dbReference type="Pfam" id="PF01625"/>
    </source>
</evidence>
<comment type="similarity">
    <text evidence="1">Belongs to the MsrA Met sulfoxide reductase family.</text>
</comment>
<sequence length="148" mass="17319">MCSHAAFALGCFWCPEAQFGSLSGVVRTQVGYCGGTRPVSPTYKNLGDHSECVQLDFDSQRITYRELLDAFWRWHDPISQYGVGQYASAIFYYTNEQRSEAEESKREQERKCSRPLLTRIDKMQKFTRAEEYHQKVRGFEKYQTNFLE</sequence>
<protein>
    <recommendedName>
        <fullName evidence="2">peptide-methionine (S)-S-oxide reductase</fullName>
        <ecNumber evidence="2">1.8.4.11</ecNumber>
    </recommendedName>
    <alternativeName>
        <fullName evidence="5">Peptide-methionine (S)-S-oxide reductase</fullName>
    </alternativeName>
    <alternativeName>
        <fullName evidence="4">Protein-methionine-S-oxide reductase</fullName>
    </alternativeName>
</protein>
<keyword evidence="3" id="KW-0560">Oxidoreductase</keyword>
<dbReference type="Proteomes" id="UP000663856">
    <property type="component" value="Unassembled WGS sequence"/>
</dbReference>
<dbReference type="EMBL" id="CAJNRF010014201">
    <property type="protein sequence ID" value="CAF2155658.1"/>
    <property type="molecule type" value="Genomic_DNA"/>
</dbReference>
<dbReference type="Pfam" id="PF01625">
    <property type="entry name" value="PMSR"/>
    <property type="match status" value="1"/>
</dbReference>
<dbReference type="InterPro" id="IPR050162">
    <property type="entry name" value="MsrA_MetSO_reductase"/>
</dbReference>
<dbReference type="Gene3D" id="3.30.1060.10">
    <property type="entry name" value="Peptide methionine sulphoxide reductase MsrA"/>
    <property type="match status" value="1"/>
</dbReference>
<evidence type="ECO:0000256" key="2">
    <source>
        <dbReference type="ARBA" id="ARBA00012502"/>
    </source>
</evidence>
<evidence type="ECO:0000256" key="5">
    <source>
        <dbReference type="ARBA" id="ARBA00030643"/>
    </source>
</evidence>
<evidence type="ECO:0000256" key="1">
    <source>
        <dbReference type="ARBA" id="ARBA00005591"/>
    </source>
</evidence>
<dbReference type="NCBIfam" id="TIGR00401">
    <property type="entry name" value="msrA"/>
    <property type="match status" value="1"/>
</dbReference>
<dbReference type="GO" id="GO:0034599">
    <property type="term" value="P:cellular response to oxidative stress"/>
    <property type="evidence" value="ECO:0007669"/>
    <property type="project" value="TreeGrafter"/>
</dbReference>
<gene>
    <name evidence="8" type="ORF">OVN521_LOCUS33082</name>
    <name evidence="7" type="ORF">WKI299_LOCUS31207</name>
</gene>
<dbReference type="Proteomes" id="UP000663866">
    <property type="component" value="Unassembled WGS sequence"/>
</dbReference>
<dbReference type="InterPro" id="IPR036509">
    <property type="entry name" value="Met_Sox_Rdtase_MsrA_sf"/>
</dbReference>
<dbReference type="PANTHER" id="PTHR42799:SF13">
    <property type="entry name" value="PEPTIDE METHIONINE SULFOXIDE REDUCTASE"/>
    <property type="match status" value="1"/>
</dbReference>
<dbReference type="EC" id="1.8.4.11" evidence="2"/>
<dbReference type="GO" id="GO:0008113">
    <property type="term" value="F:peptide-methionine (S)-S-oxide reductase activity"/>
    <property type="evidence" value="ECO:0007669"/>
    <property type="project" value="UniProtKB-EC"/>
</dbReference>
<dbReference type="GO" id="GO:0005737">
    <property type="term" value="C:cytoplasm"/>
    <property type="evidence" value="ECO:0007669"/>
    <property type="project" value="TreeGrafter"/>
</dbReference>
<comment type="caution">
    <text evidence="7">The sequence shown here is derived from an EMBL/GenBank/DDBJ whole genome shotgun (WGS) entry which is preliminary data.</text>
</comment>
<evidence type="ECO:0000313" key="7">
    <source>
        <dbReference type="EMBL" id="CAF2155658.1"/>
    </source>
</evidence>
<dbReference type="InterPro" id="IPR002569">
    <property type="entry name" value="Met_Sox_Rdtase_MsrA_dom"/>
</dbReference>
<dbReference type="AlphaFoldDB" id="A0A816YC04"/>
<evidence type="ECO:0000313" key="10">
    <source>
        <dbReference type="Proteomes" id="UP000663866"/>
    </source>
</evidence>
<evidence type="ECO:0000256" key="4">
    <source>
        <dbReference type="ARBA" id="ARBA00030273"/>
    </source>
</evidence>
<dbReference type="SUPFAM" id="SSF55068">
    <property type="entry name" value="Peptide methionine sulfoxide reductase"/>
    <property type="match status" value="1"/>
</dbReference>
<evidence type="ECO:0000256" key="3">
    <source>
        <dbReference type="ARBA" id="ARBA00023002"/>
    </source>
</evidence>